<dbReference type="Pfam" id="PF00501">
    <property type="entry name" value="AMP-binding"/>
    <property type="match status" value="1"/>
</dbReference>
<evidence type="ECO:0000313" key="2">
    <source>
        <dbReference type="EMBL" id="SDP79952.1"/>
    </source>
</evidence>
<dbReference type="STRING" id="641025.SAMN05421507_11521"/>
<keyword evidence="3" id="KW-1185">Reference proteome</keyword>
<dbReference type="AlphaFoldDB" id="A0A1H0VN03"/>
<evidence type="ECO:0000259" key="1">
    <source>
        <dbReference type="Pfam" id="PF00501"/>
    </source>
</evidence>
<keyword evidence="2" id="KW-0436">Ligase</keyword>
<dbReference type="GO" id="GO:0016405">
    <property type="term" value="F:CoA-ligase activity"/>
    <property type="evidence" value="ECO:0007669"/>
    <property type="project" value="TreeGrafter"/>
</dbReference>
<dbReference type="SUPFAM" id="SSF56801">
    <property type="entry name" value="Acetyl-CoA synthetase-like"/>
    <property type="match status" value="1"/>
</dbReference>
<sequence length="562" mass="60032">MSAMALSARTLLSPDGRAALAADQDLGGGNVLRSALAVAAHPDLPFISSGRPIATPRGQWRIEFSLLDLDELAQSWSVHYLELGVRPRDRVLVYLEDSFAYSVHFHALAQIGAIGVLVNSKAPKASALHLCRRTTPVGLYTTRDRLAALGPELSEVDGLRWTLTAEDLPAPPPARLPDSARFRHAPEDPVSVLHSSGTTGFPKPVIQTHHSSIAGPRFRLTDFIDGPEAVMMAAQPQSHLGSVMYANYAILAGTPLVPLYDPTGAELAGAIAEHRPTTVMAFAHAFAELAEVEVADGALDSVDGWVTMGDAIHEAHLRAILAKRDPELPPAVFYDRFGATELGWGIMVQPRSLTSQRNDRCVGRPDAVAEVAVLRPDGTRAEPGEIGLFGAKGPTITAGYWNDSDATYRSRLGGWWLSGDLAYQDADGDFYQVDRAVDAIETEHGTAHSVRLEEFLLSEVPMISDCTVVAGRHRGRTVPVAVVATADAGVAPDTLLDTANRALRSAGLLELAVLELATDEGDIPQGVTGKVLKRQLRDKYAALEDLLAAGSTSKLATTLAEA</sequence>
<proteinExistence type="predicted"/>
<dbReference type="Gene3D" id="3.40.50.12780">
    <property type="entry name" value="N-terminal domain of ligase-like"/>
    <property type="match status" value="1"/>
</dbReference>
<dbReference type="InterPro" id="IPR000873">
    <property type="entry name" value="AMP-dep_synth/lig_dom"/>
</dbReference>
<dbReference type="InterPro" id="IPR042099">
    <property type="entry name" value="ANL_N_sf"/>
</dbReference>
<dbReference type="PANTHER" id="PTHR24096">
    <property type="entry name" value="LONG-CHAIN-FATTY-ACID--COA LIGASE"/>
    <property type="match status" value="1"/>
</dbReference>
<dbReference type="EMBL" id="FNIX01000015">
    <property type="protein sequence ID" value="SDP79952.1"/>
    <property type="molecule type" value="Genomic_DNA"/>
</dbReference>
<gene>
    <name evidence="2" type="ORF">SAMN05421507_11521</name>
</gene>
<reference evidence="3" key="1">
    <citation type="submission" date="2016-10" db="EMBL/GenBank/DDBJ databases">
        <authorList>
            <person name="Varghese N."/>
            <person name="Submissions S."/>
        </authorList>
    </citation>
    <scope>NUCLEOTIDE SEQUENCE [LARGE SCALE GENOMIC DNA]</scope>
    <source>
        <strain evidence="3">CGMCC 4.6609</strain>
    </source>
</reference>
<name>A0A1H0VN03_9PSEU</name>
<accession>A0A1H0VN03</accession>
<protein>
    <submittedName>
        <fullName evidence="2">Acyl-CoA synthetase (AMP-forming)/AMP-acid ligase II</fullName>
    </submittedName>
</protein>
<dbReference type="CDD" id="cd04433">
    <property type="entry name" value="AFD_class_I"/>
    <property type="match status" value="1"/>
</dbReference>
<dbReference type="RefSeq" id="WP_245733889.1">
    <property type="nucleotide sequence ID" value="NZ_FNIX01000015.1"/>
</dbReference>
<organism evidence="2 3">
    <name type="scientific">Lentzea jiangxiensis</name>
    <dbReference type="NCBI Taxonomy" id="641025"/>
    <lineage>
        <taxon>Bacteria</taxon>
        <taxon>Bacillati</taxon>
        <taxon>Actinomycetota</taxon>
        <taxon>Actinomycetes</taxon>
        <taxon>Pseudonocardiales</taxon>
        <taxon>Pseudonocardiaceae</taxon>
        <taxon>Lentzea</taxon>
    </lineage>
</organism>
<evidence type="ECO:0000313" key="3">
    <source>
        <dbReference type="Proteomes" id="UP000199691"/>
    </source>
</evidence>
<feature type="domain" description="AMP-dependent synthetase/ligase" evidence="1">
    <location>
        <begin position="67"/>
        <end position="401"/>
    </location>
</feature>
<dbReference type="InterPro" id="IPR020845">
    <property type="entry name" value="AMP-binding_CS"/>
</dbReference>
<dbReference type="PROSITE" id="PS00455">
    <property type="entry name" value="AMP_BINDING"/>
    <property type="match status" value="1"/>
</dbReference>
<dbReference type="Proteomes" id="UP000199691">
    <property type="component" value="Unassembled WGS sequence"/>
</dbReference>